<protein>
    <submittedName>
        <fullName evidence="1">Uncharacterized protein</fullName>
    </submittedName>
</protein>
<dbReference type="AlphaFoldDB" id="A0A8J2YPD0"/>
<evidence type="ECO:0000313" key="1">
    <source>
        <dbReference type="EMBL" id="GGE99933.1"/>
    </source>
</evidence>
<keyword evidence="2" id="KW-1185">Reference proteome</keyword>
<organism evidence="1 2">
    <name type="scientific">Aliidongia dinghuensis</name>
    <dbReference type="NCBI Taxonomy" id="1867774"/>
    <lineage>
        <taxon>Bacteria</taxon>
        <taxon>Pseudomonadati</taxon>
        <taxon>Pseudomonadota</taxon>
        <taxon>Alphaproteobacteria</taxon>
        <taxon>Rhodospirillales</taxon>
        <taxon>Dongiaceae</taxon>
        <taxon>Aliidongia</taxon>
    </lineage>
</organism>
<dbReference type="EMBL" id="BMJQ01000001">
    <property type="protein sequence ID" value="GGE99933.1"/>
    <property type="molecule type" value="Genomic_DNA"/>
</dbReference>
<reference evidence="1" key="1">
    <citation type="journal article" date="2014" name="Int. J. Syst. Evol. Microbiol.">
        <title>Complete genome sequence of Corynebacterium casei LMG S-19264T (=DSM 44701T), isolated from a smear-ripened cheese.</title>
        <authorList>
            <consortium name="US DOE Joint Genome Institute (JGI-PGF)"/>
            <person name="Walter F."/>
            <person name="Albersmeier A."/>
            <person name="Kalinowski J."/>
            <person name="Ruckert C."/>
        </authorList>
    </citation>
    <scope>NUCLEOTIDE SEQUENCE</scope>
    <source>
        <strain evidence="1">CGMCC 1.15725</strain>
    </source>
</reference>
<sequence>MAEIFDIAAHWPEPEKAVRRIGRVAELELWIGVLRDELERRRRRKAAPLLSPDERRMLQSLLSADPE</sequence>
<dbReference type="RefSeq" id="WP_189041496.1">
    <property type="nucleotide sequence ID" value="NZ_BMJQ01000001.1"/>
</dbReference>
<name>A0A8J2YPD0_9PROT</name>
<accession>A0A8J2YPD0</accession>
<reference evidence="1" key="2">
    <citation type="submission" date="2020-09" db="EMBL/GenBank/DDBJ databases">
        <authorList>
            <person name="Sun Q."/>
            <person name="Zhou Y."/>
        </authorList>
    </citation>
    <scope>NUCLEOTIDE SEQUENCE</scope>
    <source>
        <strain evidence="1">CGMCC 1.15725</strain>
    </source>
</reference>
<gene>
    <name evidence="1" type="ORF">GCM10011611_01920</name>
</gene>
<proteinExistence type="predicted"/>
<dbReference type="Proteomes" id="UP000646365">
    <property type="component" value="Unassembled WGS sequence"/>
</dbReference>
<comment type="caution">
    <text evidence="1">The sequence shown here is derived from an EMBL/GenBank/DDBJ whole genome shotgun (WGS) entry which is preliminary data.</text>
</comment>
<evidence type="ECO:0000313" key="2">
    <source>
        <dbReference type="Proteomes" id="UP000646365"/>
    </source>
</evidence>